<dbReference type="Gene3D" id="1.25.40.70">
    <property type="entry name" value="Phosphatidylinositol 3-kinase, accessory domain (PIK)"/>
    <property type="match status" value="1"/>
</dbReference>
<feature type="domain" description="DUF2019" evidence="1">
    <location>
        <begin position="5"/>
        <end position="90"/>
    </location>
</feature>
<protein>
    <recommendedName>
        <fullName evidence="1">DUF2019 domain-containing protein</fullName>
    </recommendedName>
</protein>
<accession>A0A085WSI8</accession>
<dbReference type="RefSeq" id="WP_044185868.1">
    <property type="nucleotide sequence ID" value="NZ_JMCB01000003.1"/>
</dbReference>
<keyword evidence="3" id="KW-1185">Reference proteome</keyword>
<organism evidence="2 3">
    <name type="scientific">Hyalangium minutum</name>
    <dbReference type="NCBI Taxonomy" id="394096"/>
    <lineage>
        <taxon>Bacteria</taxon>
        <taxon>Pseudomonadati</taxon>
        <taxon>Myxococcota</taxon>
        <taxon>Myxococcia</taxon>
        <taxon>Myxococcales</taxon>
        <taxon>Cystobacterineae</taxon>
        <taxon>Archangiaceae</taxon>
        <taxon>Hyalangium</taxon>
    </lineage>
</organism>
<evidence type="ECO:0000313" key="2">
    <source>
        <dbReference type="EMBL" id="KFE70651.1"/>
    </source>
</evidence>
<dbReference type="SUPFAM" id="SSF48371">
    <property type="entry name" value="ARM repeat"/>
    <property type="match status" value="1"/>
</dbReference>
<dbReference type="InterPro" id="IPR018568">
    <property type="entry name" value="DUF2019"/>
</dbReference>
<dbReference type="Proteomes" id="UP000028725">
    <property type="component" value="Unassembled WGS sequence"/>
</dbReference>
<dbReference type="AlphaFoldDB" id="A0A085WSI8"/>
<proteinExistence type="predicted"/>
<gene>
    <name evidence="2" type="ORF">DB31_5693</name>
</gene>
<dbReference type="InterPro" id="IPR016024">
    <property type="entry name" value="ARM-type_fold"/>
</dbReference>
<sequence length="117" mass="12827">MALTDLVEQFAQHVAAQTDAIWQGDSKLGNKHAKQYIAAFDKLRARGDAGRDALAALLTHPRMDVRVKAAAYLLRHCTGEAMRVLEDAAKGEGMIPFIASQVLQNWNEGTWNLDPGP</sequence>
<dbReference type="Pfam" id="PF09450">
    <property type="entry name" value="DUF2019"/>
    <property type="match status" value="1"/>
</dbReference>
<reference evidence="2 3" key="1">
    <citation type="submission" date="2014-04" db="EMBL/GenBank/DDBJ databases">
        <title>Genome assembly of Hyalangium minutum DSM 14724.</title>
        <authorList>
            <person name="Sharma G."/>
            <person name="Subramanian S."/>
        </authorList>
    </citation>
    <scope>NUCLEOTIDE SEQUENCE [LARGE SCALE GENOMIC DNA]</scope>
    <source>
        <strain evidence="2 3">DSM 14724</strain>
    </source>
</reference>
<dbReference type="EMBL" id="JMCB01000003">
    <property type="protein sequence ID" value="KFE70651.1"/>
    <property type="molecule type" value="Genomic_DNA"/>
</dbReference>
<evidence type="ECO:0000259" key="1">
    <source>
        <dbReference type="Pfam" id="PF09450"/>
    </source>
</evidence>
<dbReference type="InterPro" id="IPR042236">
    <property type="entry name" value="PI3K_accessory_sf"/>
</dbReference>
<dbReference type="OrthoDB" id="5515368at2"/>
<name>A0A085WSI8_9BACT</name>
<comment type="caution">
    <text evidence="2">The sequence shown here is derived from an EMBL/GenBank/DDBJ whole genome shotgun (WGS) entry which is preliminary data.</text>
</comment>
<evidence type="ECO:0000313" key="3">
    <source>
        <dbReference type="Proteomes" id="UP000028725"/>
    </source>
</evidence>